<dbReference type="NCBIfam" id="NF009807">
    <property type="entry name" value="PRK13291.1"/>
    <property type="match status" value="1"/>
</dbReference>
<dbReference type="Proteomes" id="UP000584867">
    <property type="component" value="Unassembled WGS sequence"/>
</dbReference>
<name>A0A7W7ZP87_9BACT</name>
<dbReference type="AlphaFoldDB" id="A0A7W7ZP87"/>
<dbReference type="RefSeq" id="WP_184254287.1">
    <property type="nucleotide sequence ID" value="NZ_JACHIO010000005.1"/>
</dbReference>
<dbReference type="InterPro" id="IPR024775">
    <property type="entry name" value="DinB-like"/>
</dbReference>
<dbReference type="EMBL" id="JACHIO010000005">
    <property type="protein sequence ID" value="MBB5063268.1"/>
    <property type="molecule type" value="Genomic_DNA"/>
</dbReference>
<evidence type="ECO:0000313" key="3">
    <source>
        <dbReference type="Proteomes" id="UP000584867"/>
    </source>
</evidence>
<feature type="domain" description="DinB-like" evidence="1">
    <location>
        <begin position="32"/>
        <end position="167"/>
    </location>
</feature>
<protein>
    <recommendedName>
        <fullName evidence="1">DinB-like domain-containing protein</fullName>
    </recommendedName>
</protein>
<evidence type="ECO:0000313" key="2">
    <source>
        <dbReference type="EMBL" id="MBB5063268.1"/>
    </source>
</evidence>
<accession>A0A7W7ZP87</accession>
<dbReference type="Pfam" id="PF12867">
    <property type="entry name" value="DinB_2"/>
    <property type="match status" value="1"/>
</dbReference>
<gene>
    <name evidence="2" type="ORF">HDF15_001608</name>
</gene>
<sequence length="176" mass="20535">MPEPPDPRYPIGTFTPPQTITPEDRRNAILTLAEMPELLREAVRDLSAAQLSTPYREGGWMLRQVVHHVADSHMTAFHRLRKALTEDWPEVNGYDEKAFAELPDVAAPVEWSLELIESVHARWVMLLQTMTEEQWHRGFRHSERGPRPLDLVTLEYAWHSLHHVAHITRLRTQRGW</sequence>
<comment type="caution">
    <text evidence="2">The sequence shown here is derived from an EMBL/GenBank/DDBJ whole genome shotgun (WGS) entry which is preliminary data.</text>
</comment>
<dbReference type="InterPro" id="IPR034660">
    <property type="entry name" value="DinB/YfiT-like"/>
</dbReference>
<proteinExistence type="predicted"/>
<dbReference type="SUPFAM" id="SSF109854">
    <property type="entry name" value="DinB/YfiT-like putative metalloenzymes"/>
    <property type="match status" value="1"/>
</dbReference>
<dbReference type="Gene3D" id="1.20.120.450">
    <property type="entry name" value="dinb family like domain"/>
    <property type="match status" value="1"/>
</dbReference>
<evidence type="ECO:0000259" key="1">
    <source>
        <dbReference type="Pfam" id="PF12867"/>
    </source>
</evidence>
<reference evidence="2 3" key="1">
    <citation type="submission" date="2020-08" db="EMBL/GenBank/DDBJ databases">
        <title>Genomic Encyclopedia of Type Strains, Phase IV (KMG-V): Genome sequencing to study the core and pangenomes of soil and plant-associated prokaryotes.</title>
        <authorList>
            <person name="Whitman W."/>
        </authorList>
    </citation>
    <scope>NUCLEOTIDE SEQUENCE [LARGE SCALE GENOMIC DNA]</scope>
    <source>
        <strain evidence="2 3">X5P3</strain>
    </source>
</reference>
<organism evidence="2 3">
    <name type="scientific">Granulicella mallensis</name>
    <dbReference type="NCBI Taxonomy" id="940614"/>
    <lineage>
        <taxon>Bacteria</taxon>
        <taxon>Pseudomonadati</taxon>
        <taxon>Acidobacteriota</taxon>
        <taxon>Terriglobia</taxon>
        <taxon>Terriglobales</taxon>
        <taxon>Acidobacteriaceae</taxon>
        <taxon>Granulicella</taxon>
    </lineage>
</organism>